<dbReference type="PROSITE" id="PS00061">
    <property type="entry name" value="ADH_SHORT"/>
    <property type="match status" value="1"/>
</dbReference>
<sequence length="235" mass="25777">MQIVITGATRGIGKAVAALFAKDTIPHHFFLCARKKEELTELSVALSSTPAKHTVTIFPCDFQDNTQIKAFADLILKTGQPVDILVNNAGIYQPGSCYNEQEGQLERMLQVNLMGAYHLTRALVLPMINRKQGHIFNLCSIASIQAYANGGSYSISKYALSGFTRNLREELKPFGIKVTGIYPGATFSSSWEGMDIDPNRIMEVSDVAKMIYAAAHLSPQAVVEDIILRPQLGDL</sequence>
<keyword evidence="5" id="KW-1185">Reference proteome</keyword>
<keyword evidence="2" id="KW-0560">Oxidoreductase</keyword>
<dbReference type="PRINTS" id="PR00080">
    <property type="entry name" value="SDRFAMILY"/>
</dbReference>
<dbReference type="CDD" id="cd05233">
    <property type="entry name" value="SDR_c"/>
    <property type="match status" value="1"/>
</dbReference>
<organism evidence="4 5">
    <name type="scientific">Arachidicoccus ginsenosidivorans</name>
    <dbReference type="NCBI Taxonomy" id="496057"/>
    <lineage>
        <taxon>Bacteria</taxon>
        <taxon>Pseudomonadati</taxon>
        <taxon>Bacteroidota</taxon>
        <taxon>Chitinophagia</taxon>
        <taxon>Chitinophagales</taxon>
        <taxon>Chitinophagaceae</taxon>
        <taxon>Arachidicoccus</taxon>
    </lineage>
</organism>
<dbReference type="Gene3D" id="3.40.50.720">
    <property type="entry name" value="NAD(P)-binding Rossmann-like Domain"/>
    <property type="match status" value="1"/>
</dbReference>
<dbReference type="Pfam" id="PF00106">
    <property type="entry name" value="adh_short"/>
    <property type="match status" value="1"/>
</dbReference>
<comment type="similarity">
    <text evidence="1 3">Belongs to the short-chain dehydrogenases/reductases (SDR) family.</text>
</comment>
<dbReference type="Proteomes" id="UP000321291">
    <property type="component" value="Chromosome"/>
</dbReference>
<evidence type="ECO:0000313" key="4">
    <source>
        <dbReference type="EMBL" id="QEC71445.1"/>
    </source>
</evidence>
<dbReference type="GO" id="GO:0016020">
    <property type="term" value="C:membrane"/>
    <property type="evidence" value="ECO:0007669"/>
    <property type="project" value="TreeGrafter"/>
</dbReference>
<accession>A0A5B8VKG1</accession>
<dbReference type="OrthoDB" id="9775296at2"/>
<protein>
    <submittedName>
        <fullName evidence="4">SDR family oxidoreductase</fullName>
    </submittedName>
</protein>
<reference evidence="4 5" key="1">
    <citation type="journal article" date="2017" name="Int. J. Syst. Evol. Microbiol.">
        <title>Arachidicoccus ginsenosidivorans sp. nov., with ginsenoside-converting activity isolated from ginseng cultivating soil.</title>
        <authorList>
            <person name="Siddiqi M.Z."/>
            <person name="Aslam Z."/>
            <person name="Im W.T."/>
        </authorList>
    </citation>
    <scope>NUCLEOTIDE SEQUENCE [LARGE SCALE GENOMIC DNA]</scope>
    <source>
        <strain evidence="4 5">Gsoil 809</strain>
    </source>
</reference>
<evidence type="ECO:0000256" key="1">
    <source>
        <dbReference type="ARBA" id="ARBA00006484"/>
    </source>
</evidence>
<dbReference type="InterPro" id="IPR036291">
    <property type="entry name" value="NAD(P)-bd_dom_sf"/>
</dbReference>
<dbReference type="GO" id="GO:0016491">
    <property type="term" value="F:oxidoreductase activity"/>
    <property type="evidence" value="ECO:0007669"/>
    <property type="project" value="UniProtKB-KW"/>
</dbReference>
<dbReference type="PANTHER" id="PTHR44196">
    <property type="entry name" value="DEHYDROGENASE/REDUCTASE SDR FAMILY MEMBER 7B"/>
    <property type="match status" value="1"/>
</dbReference>
<gene>
    <name evidence="4" type="ORF">FSB73_06960</name>
</gene>
<dbReference type="InterPro" id="IPR002347">
    <property type="entry name" value="SDR_fam"/>
</dbReference>
<evidence type="ECO:0000256" key="2">
    <source>
        <dbReference type="ARBA" id="ARBA00023002"/>
    </source>
</evidence>
<evidence type="ECO:0000256" key="3">
    <source>
        <dbReference type="RuleBase" id="RU000363"/>
    </source>
</evidence>
<dbReference type="SUPFAM" id="SSF51735">
    <property type="entry name" value="NAD(P)-binding Rossmann-fold domains"/>
    <property type="match status" value="1"/>
</dbReference>
<proteinExistence type="inferred from homology"/>
<dbReference type="EMBL" id="CP042434">
    <property type="protein sequence ID" value="QEC71445.1"/>
    <property type="molecule type" value="Genomic_DNA"/>
</dbReference>
<dbReference type="InterPro" id="IPR020904">
    <property type="entry name" value="Sc_DH/Rdtase_CS"/>
</dbReference>
<dbReference type="AlphaFoldDB" id="A0A5B8VKG1"/>
<dbReference type="KEGG" id="agi:FSB73_06960"/>
<dbReference type="PANTHER" id="PTHR44196:SF1">
    <property type="entry name" value="DEHYDROGENASE_REDUCTASE SDR FAMILY MEMBER 7B"/>
    <property type="match status" value="1"/>
</dbReference>
<name>A0A5B8VKG1_9BACT</name>
<dbReference type="RefSeq" id="WP_146780823.1">
    <property type="nucleotide sequence ID" value="NZ_CP042434.1"/>
</dbReference>
<dbReference type="PRINTS" id="PR00081">
    <property type="entry name" value="GDHRDH"/>
</dbReference>
<evidence type="ECO:0000313" key="5">
    <source>
        <dbReference type="Proteomes" id="UP000321291"/>
    </source>
</evidence>